<dbReference type="EMBL" id="QKZI01000005">
    <property type="protein sequence ID" value="PZX03972.1"/>
    <property type="molecule type" value="Genomic_DNA"/>
</dbReference>
<dbReference type="Gene3D" id="1.10.150.20">
    <property type="entry name" value="5' to 3' exonuclease, C-terminal subdomain"/>
    <property type="match status" value="1"/>
</dbReference>
<organism evidence="1 2">
    <name type="scientific">Psychrobacillus insolitus</name>
    <dbReference type="NCBI Taxonomy" id="1461"/>
    <lineage>
        <taxon>Bacteria</taxon>
        <taxon>Bacillati</taxon>
        <taxon>Bacillota</taxon>
        <taxon>Bacilli</taxon>
        <taxon>Bacillales</taxon>
        <taxon>Bacillaceae</taxon>
        <taxon>Psychrobacillus</taxon>
    </lineage>
</organism>
<sequence length="67" mass="7443">MINQNGFEKILAKPAQRALARANVENWEQLSKFTVAEIMELHGIGKNAFTKLQAALEAKGLSFAQKK</sequence>
<name>A0A2W7MFQ3_9BACI</name>
<dbReference type="SUPFAM" id="SSF47789">
    <property type="entry name" value="C-terminal domain of RNA polymerase alpha subunit"/>
    <property type="match status" value="1"/>
</dbReference>
<dbReference type="Proteomes" id="UP000248646">
    <property type="component" value="Unassembled WGS sequence"/>
</dbReference>
<proteinExistence type="predicted"/>
<accession>A0A2W7MFQ3</accession>
<dbReference type="RefSeq" id="WP_111440005.1">
    <property type="nucleotide sequence ID" value="NZ_QKZI01000005.1"/>
</dbReference>
<evidence type="ECO:0000313" key="2">
    <source>
        <dbReference type="Proteomes" id="UP000248646"/>
    </source>
</evidence>
<dbReference type="AlphaFoldDB" id="A0A2W7MFQ3"/>
<reference evidence="1 2" key="1">
    <citation type="submission" date="2018-06" db="EMBL/GenBank/DDBJ databases">
        <title>Genomic Encyclopedia of Type Strains, Phase IV (KMG-IV): sequencing the most valuable type-strain genomes for metagenomic binning, comparative biology and taxonomic classification.</title>
        <authorList>
            <person name="Goeker M."/>
        </authorList>
    </citation>
    <scope>NUCLEOTIDE SEQUENCE [LARGE SCALE GENOMIC DNA]</scope>
    <source>
        <strain evidence="1 2">DSM 5</strain>
    </source>
</reference>
<evidence type="ECO:0008006" key="3">
    <source>
        <dbReference type="Google" id="ProtNLM"/>
    </source>
</evidence>
<protein>
    <recommendedName>
        <fullName evidence="3">Helix-hairpin-helix protein</fullName>
    </recommendedName>
</protein>
<keyword evidence="2" id="KW-1185">Reference proteome</keyword>
<comment type="caution">
    <text evidence="1">The sequence shown here is derived from an EMBL/GenBank/DDBJ whole genome shotgun (WGS) entry which is preliminary data.</text>
</comment>
<evidence type="ECO:0000313" key="1">
    <source>
        <dbReference type="EMBL" id="PZX03972.1"/>
    </source>
</evidence>
<gene>
    <name evidence="1" type="ORF">C7437_105169</name>
</gene>
<dbReference type="OrthoDB" id="7950977at2"/>